<dbReference type="AlphaFoldDB" id="A0A7D6V721"/>
<feature type="transmembrane region" description="Helical" evidence="2">
    <location>
        <begin position="139"/>
        <end position="160"/>
    </location>
</feature>
<evidence type="ECO:0000256" key="1">
    <source>
        <dbReference type="SAM" id="MobiDB-lite"/>
    </source>
</evidence>
<dbReference type="Gene3D" id="1.10.510.10">
    <property type="entry name" value="Transferase(Phosphotransferase) domain 1"/>
    <property type="match status" value="1"/>
</dbReference>
<organism evidence="3 4">
    <name type="scientific">Nocardia huaxiensis</name>
    <dbReference type="NCBI Taxonomy" id="2755382"/>
    <lineage>
        <taxon>Bacteria</taxon>
        <taxon>Bacillati</taxon>
        <taxon>Actinomycetota</taxon>
        <taxon>Actinomycetes</taxon>
        <taxon>Mycobacteriales</taxon>
        <taxon>Nocardiaceae</taxon>
        <taxon>Nocardia</taxon>
    </lineage>
</organism>
<feature type="compositionally biased region" description="Pro residues" evidence="1">
    <location>
        <begin position="112"/>
        <end position="125"/>
    </location>
</feature>
<dbReference type="NCBIfam" id="TIGR02276">
    <property type="entry name" value="beta_rpt_yvtn"/>
    <property type="match status" value="1"/>
</dbReference>
<keyword evidence="2" id="KW-0472">Membrane</keyword>
<keyword evidence="2" id="KW-1133">Transmembrane helix</keyword>
<gene>
    <name evidence="3" type="ORF">H0264_28455</name>
</gene>
<dbReference type="InterPro" id="IPR011964">
    <property type="entry name" value="YVTN_b-propeller_repeat"/>
</dbReference>
<dbReference type="PANTHER" id="PTHR47197:SF3">
    <property type="entry name" value="DIHYDRO-HEME D1 DEHYDROGENASE"/>
    <property type="match status" value="1"/>
</dbReference>
<dbReference type="SUPFAM" id="SSF51004">
    <property type="entry name" value="C-terminal (heme d1) domain of cytochrome cd1-nitrite reductase"/>
    <property type="match status" value="1"/>
</dbReference>
<dbReference type="InterPro" id="IPR011048">
    <property type="entry name" value="Haem_d1_sf"/>
</dbReference>
<proteinExistence type="predicted"/>
<accession>A0A7D6V721</accession>
<dbReference type="KEGG" id="nhu:H0264_28455"/>
<feature type="region of interest" description="Disordered" evidence="1">
    <location>
        <begin position="69"/>
        <end position="134"/>
    </location>
</feature>
<dbReference type="InterPro" id="IPR015943">
    <property type="entry name" value="WD40/YVTN_repeat-like_dom_sf"/>
</dbReference>
<evidence type="ECO:0000313" key="3">
    <source>
        <dbReference type="EMBL" id="QLY29192.1"/>
    </source>
</evidence>
<dbReference type="EMBL" id="CP059399">
    <property type="protein sequence ID" value="QLY29192.1"/>
    <property type="molecule type" value="Genomic_DNA"/>
</dbReference>
<dbReference type="RefSeq" id="WP_181580397.1">
    <property type="nucleotide sequence ID" value="NZ_CP059399.1"/>
</dbReference>
<evidence type="ECO:0000313" key="4">
    <source>
        <dbReference type="Proteomes" id="UP000515512"/>
    </source>
</evidence>
<dbReference type="InterPro" id="IPR011009">
    <property type="entry name" value="Kinase-like_dom_sf"/>
</dbReference>
<protein>
    <recommendedName>
        <fullName evidence="5">YVTN family beta-propeller protein</fullName>
    </recommendedName>
</protein>
<name>A0A7D6V721_9NOCA</name>
<dbReference type="Gene3D" id="2.130.10.10">
    <property type="entry name" value="YVTN repeat-like/Quinoprotein amine dehydrogenase"/>
    <property type="match status" value="2"/>
</dbReference>
<evidence type="ECO:0000256" key="2">
    <source>
        <dbReference type="SAM" id="Phobius"/>
    </source>
</evidence>
<dbReference type="Proteomes" id="UP000515512">
    <property type="component" value="Chromosome"/>
</dbReference>
<dbReference type="InterPro" id="IPR051200">
    <property type="entry name" value="Host-pathogen_enzymatic-act"/>
</dbReference>
<dbReference type="PANTHER" id="PTHR47197">
    <property type="entry name" value="PROTEIN NIRF"/>
    <property type="match status" value="1"/>
</dbReference>
<sequence>MTGQPPFPCGDQASIIAAHLLEEPPSAHAVRPGLPAEIDGVIAKALEKRPEDRYASCAEFAEALGRAVGTAPLPPAPEPENRQSAPRPMPFTATASSTIISPPADLSAATIVPPPAPAVPVPPQPETASPGRPRRRGQLVLTLVALSAVIAVVVTVIAVLRDSGGSDSASAGRRTTTAAGLPPAVTLDAAPRGIAVDSVTHAVYVISDGRISVLDPATAQVASAISVPENRTGIVVDPASHRIFLAGDAGTDPVIDIVDPATSTVTATLTIGPPKAERAFDFASGLIVDSDTLYAFNTFDAWLSIVDTNTRAVTTKKLGSTEFTLDPVTHGLVGVNIATNTAFTIDPVSEAITDMTAVPGCCSGPVAFDPSTRMLYADDPTEALIHVVDLGSKQVVTTIPTGPQGLGSNGMALDPAGRTLYVASSHDRSISVIDLARNAVTATISLADPPSTLALNTSTRTLYAVSESSNSVTVIPR</sequence>
<reference evidence="3 4" key="1">
    <citation type="submission" date="2020-07" db="EMBL/GenBank/DDBJ databases">
        <authorList>
            <person name="Zhuang K."/>
            <person name="Ran Y."/>
        </authorList>
    </citation>
    <scope>NUCLEOTIDE SEQUENCE [LARGE SCALE GENOMIC DNA]</scope>
    <source>
        <strain evidence="3 4">WCH-YHL-001</strain>
    </source>
</reference>
<keyword evidence="4" id="KW-1185">Reference proteome</keyword>
<keyword evidence="2" id="KW-0812">Transmembrane</keyword>
<evidence type="ECO:0008006" key="5">
    <source>
        <dbReference type="Google" id="ProtNLM"/>
    </source>
</evidence>
<dbReference type="SUPFAM" id="SSF56112">
    <property type="entry name" value="Protein kinase-like (PK-like)"/>
    <property type="match status" value="1"/>
</dbReference>